<reference evidence="3" key="2">
    <citation type="submission" date="2012-11" db="EMBL/GenBank/DDBJ databases">
        <authorList>
            <person name="Kuo A."/>
            <person name="Curtis B.A."/>
            <person name="Tanifuji G."/>
            <person name="Burki F."/>
            <person name="Gruber A."/>
            <person name="Irimia M."/>
            <person name="Maruyama S."/>
            <person name="Arias M.C."/>
            <person name="Ball S.G."/>
            <person name="Gile G.H."/>
            <person name="Hirakawa Y."/>
            <person name="Hopkins J.F."/>
            <person name="Rensing S.A."/>
            <person name="Schmutz J."/>
            <person name="Symeonidi A."/>
            <person name="Elias M."/>
            <person name="Eveleigh R.J."/>
            <person name="Herman E.K."/>
            <person name="Klute M.J."/>
            <person name="Nakayama T."/>
            <person name="Obornik M."/>
            <person name="Reyes-Prieto A."/>
            <person name="Armbrust E.V."/>
            <person name="Aves S.J."/>
            <person name="Beiko R.G."/>
            <person name="Coutinho P."/>
            <person name="Dacks J.B."/>
            <person name="Durnford D.G."/>
            <person name="Fast N.M."/>
            <person name="Green B.R."/>
            <person name="Grisdale C."/>
            <person name="Hempe F."/>
            <person name="Henrissat B."/>
            <person name="Hoppner M.P."/>
            <person name="Ishida K.-I."/>
            <person name="Kim E."/>
            <person name="Koreny L."/>
            <person name="Kroth P.G."/>
            <person name="Liu Y."/>
            <person name="Malik S.-B."/>
            <person name="Maier U.G."/>
            <person name="McRose D."/>
            <person name="Mock T."/>
            <person name="Neilson J.A."/>
            <person name="Onodera N.T."/>
            <person name="Poole A.M."/>
            <person name="Pritham E.J."/>
            <person name="Richards T.A."/>
            <person name="Rocap G."/>
            <person name="Roy S.W."/>
            <person name="Sarai C."/>
            <person name="Schaack S."/>
            <person name="Shirato S."/>
            <person name="Slamovits C.H."/>
            <person name="Spencer D.F."/>
            <person name="Suzuki S."/>
            <person name="Worden A.Z."/>
            <person name="Zauner S."/>
            <person name="Barry K."/>
            <person name="Bell C."/>
            <person name="Bharti A.K."/>
            <person name="Crow J.A."/>
            <person name="Grimwood J."/>
            <person name="Kramer R."/>
            <person name="Lindquist E."/>
            <person name="Lucas S."/>
            <person name="Salamov A."/>
            <person name="McFadden G.I."/>
            <person name="Lane C.E."/>
            <person name="Keeling P.J."/>
            <person name="Gray M.W."/>
            <person name="Grigoriev I.V."/>
            <person name="Archibald J.M."/>
        </authorList>
    </citation>
    <scope>NUCLEOTIDE SEQUENCE</scope>
    <source>
        <strain evidence="3">CCMP2712</strain>
    </source>
</reference>
<evidence type="ECO:0000313" key="3">
    <source>
        <dbReference type="Proteomes" id="UP000011087"/>
    </source>
</evidence>
<evidence type="ECO:0000313" key="1">
    <source>
        <dbReference type="EMBL" id="EKX39805.1"/>
    </source>
</evidence>
<dbReference type="Pfam" id="PF13516">
    <property type="entry name" value="LRR_6"/>
    <property type="match status" value="7"/>
</dbReference>
<protein>
    <submittedName>
        <fullName evidence="1 2">Uncharacterized protein</fullName>
    </submittedName>
</protein>
<dbReference type="RefSeq" id="XP_005826785.1">
    <property type="nucleotide sequence ID" value="XM_005826728.1"/>
</dbReference>
<organism evidence="1">
    <name type="scientific">Guillardia theta (strain CCMP2712)</name>
    <name type="common">Cryptophyte</name>
    <dbReference type="NCBI Taxonomy" id="905079"/>
    <lineage>
        <taxon>Eukaryota</taxon>
        <taxon>Cryptophyceae</taxon>
        <taxon>Pyrenomonadales</taxon>
        <taxon>Geminigeraceae</taxon>
        <taxon>Guillardia</taxon>
    </lineage>
</organism>
<dbReference type="InterPro" id="IPR052394">
    <property type="entry name" value="LRR-containing"/>
</dbReference>
<dbReference type="PaxDb" id="55529-EKX39805"/>
<dbReference type="EnsemblProtists" id="EKX39805">
    <property type="protein sequence ID" value="EKX39805"/>
    <property type="gene ID" value="GUITHDRAFT_76089"/>
</dbReference>
<dbReference type="InterPro" id="IPR032675">
    <property type="entry name" value="LRR_dom_sf"/>
</dbReference>
<name>L1IVG0_GUITC</name>
<dbReference type="eggNOG" id="KOG4308">
    <property type="taxonomic scope" value="Eukaryota"/>
</dbReference>
<dbReference type="SUPFAM" id="SSF52047">
    <property type="entry name" value="RNI-like"/>
    <property type="match status" value="1"/>
</dbReference>
<dbReference type="PANTHER" id="PTHR24114">
    <property type="entry name" value="LEUCINE RICH REPEAT FAMILY PROTEIN"/>
    <property type="match status" value="1"/>
</dbReference>
<dbReference type="PANTHER" id="PTHR24114:SF2">
    <property type="entry name" value="F-BOX DOMAIN-CONTAINING PROTEIN-RELATED"/>
    <property type="match status" value="1"/>
</dbReference>
<dbReference type="OrthoDB" id="120976at2759"/>
<dbReference type="GeneID" id="17296527"/>
<dbReference type="HOGENOM" id="CLU_017147_5_1_1"/>
<reference evidence="1 3" key="1">
    <citation type="journal article" date="2012" name="Nature">
        <title>Algal genomes reveal evolutionary mosaicism and the fate of nucleomorphs.</title>
        <authorList>
            <consortium name="DOE Joint Genome Institute"/>
            <person name="Curtis B.A."/>
            <person name="Tanifuji G."/>
            <person name="Burki F."/>
            <person name="Gruber A."/>
            <person name="Irimia M."/>
            <person name="Maruyama S."/>
            <person name="Arias M.C."/>
            <person name="Ball S.G."/>
            <person name="Gile G.H."/>
            <person name="Hirakawa Y."/>
            <person name="Hopkins J.F."/>
            <person name="Kuo A."/>
            <person name="Rensing S.A."/>
            <person name="Schmutz J."/>
            <person name="Symeonidi A."/>
            <person name="Elias M."/>
            <person name="Eveleigh R.J."/>
            <person name="Herman E.K."/>
            <person name="Klute M.J."/>
            <person name="Nakayama T."/>
            <person name="Obornik M."/>
            <person name="Reyes-Prieto A."/>
            <person name="Armbrust E.V."/>
            <person name="Aves S.J."/>
            <person name="Beiko R.G."/>
            <person name="Coutinho P."/>
            <person name="Dacks J.B."/>
            <person name="Durnford D.G."/>
            <person name="Fast N.M."/>
            <person name="Green B.R."/>
            <person name="Grisdale C.J."/>
            <person name="Hempel F."/>
            <person name="Henrissat B."/>
            <person name="Hoppner M.P."/>
            <person name="Ishida K."/>
            <person name="Kim E."/>
            <person name="Koreny L."/>
            <person name="Kroth P.G."/>
            <person name="Liu Y."/>
            <person name="Malik S.B."/>
            <person name="Maier U.G."/>
            <person name="McRose D."/>
            <person name="Mock T."/>
            <person name="Neilson J.A."/>
            <person name="Onodera N.T."/>
            <person name="Poole A.M."/>
            <person name="Pritham E.J."/>
            <person name="Richards T.A."/>
            <person name="Rocap G."/>
            <person name="Roy S.W."/>
            <person name="Sarai C."/>
            <person name="Schaack S."/>
            <person name="Shirato S."/>
            <person name="Slamovits C.H."/>
            <person name="Spencer D.F."/>
            <person name="Suzuki S."/>
            <person name="Worden A.Z."/>
            <person name="Zauner S."/>
            <person name="Barry K."/>
            <person name="Bell C."/>
            <person name="Bharti A.K."/>
            <person name="Crow J.A."/>
            <person name="Grimwood J."/>
            <person name="Kramer R."/>
            <person name="Lindquist E."/>
            <person name="Lucas S."/>
            <person name="Salamov A."/>
            <person name="McFadden G.I."/>
            <person name="Lane C.E."/>
            <person name="Keeling P.J."/>
            <person name="Gray M.W."/>
            <person name="Grigoriev I.V."/>
            <person name="Archibald J.M."/>
        </authorList>
    </citation>
    <scope>NUCLEOTIDE SEQUENCE</scope>
    <source>
        <strain evidence="1 3">CCMP2712</strain>
    </source>
</reference>
<dbReference type="Proteomes" id="UP000011087">
    <property type="component" value="Unassembled WGS sequence"/>
</dbReference>
<dbReference type="AlphaFoldDB" id="L1IVG0"/>
<sequence>MHEPVESFLVKIARSCSQETFVLREFGILPGSLAILLNGLNNRLCQLDKLDLSCNKIGDEGGTLIGEFLASNRTLKTLVLQGSSIGPPGQRAIFDALKGKNTSLSSLDLGCCGAGKNVCGDEGCLALAEALRRNTSLARLSLSANRLSPGMMSSLSRGLGRNLYLTQLDLSDNMIHDEGATSLAQSLSLLHLSELSLCRNSIASSGAEKIAYAIELGKPGITTLDLSGNAVGYGGCRAFADILSYKNTVLTALKLRSCSLHLQEVEGILRYPRSLTMTDLSKNEIGDKGLLHLSRVLASNRSIQHVDLSFNSIGDAGASALSSVLKTNESLTELDVSWNNLREAGLHSLC</sequence>
<dbReference type="Gene3D" id="3.80.10.10">
    <property type="entry name" value="Ribonuclease Inhibitor"/>
    <property type="match status" value="4"/>
</dbReference>
<accession>L1IVG0</accession>
<gene>
    <name evidence="1" type="ORF">GUITHDRAFT_76089</name>
</gene>
<reference evidence="2" key="3">
    <citation type="submission" date="2016-03" db="UniProtKB">
        <authorList>
            <consortium name="EnsemblProtists"/>
        </authorList>
    </citation>
    <scope>IDENTIFICATION</scope>
</reference>
<dbReference type="STRING" id="905079.L1IVG0"/>
<dbReference type="EMBL" id="JH993036">
    <property type="protein sequence ID" value="EKX39805.1"/>
    <property type="molecule type" value="Genomic_DNA"/>
</dbReference>
<dbReference type="KEGG" id="gtt:GUITHDRAFT_76089"/>
<keyword evidence="3" id="KW-1185">Reference proteome</keyword>
<dbReference type="InterPro" id="IPR001611">
    <property type="entry name" value="Leu-rich_rpt"/>
</dbReference>
<dbReference type="SMART" id="SM00368">
    <property type="entry name" value="LRR_RI"/>
    <property type="match status" value="9"/>
</dbReference>
<proteinExistence type="predicted"/>
<evidence type="ECO:0000313" key="2">
    <source>
        <dbReference type="EnsemblProtists" id="EKX39805"/>
    </source>
</evidence>
<dbReference type="OMA" id="TITTINF"/>